<keyword evidence="3" id="KW-1185">Reference proteome</keyword>
<reference evidence="2 3" key="1">
    <citation type="submission" date="2018-07" db="EMBL/GenBank/DDBJ databases">
        <title>Genomic Encyclopedia of Type Strains, Phase III (KMG-III): the genomes of soil and plant-associated and newly described type strains.</title>
        <authorList>
            <person name="Whitman W."/>
        </authorList>
    </citation>
    <scope>NUCLEOTIDE SEQUENCE [LARGE SCALE GENOMIC DNA]</scope>
    <source>
        <strain evidence="2 3">CECT 7948</strain>
    </source>
</reference>
<protein>
    <submittedName>
        <fullName evidence="2">Uncharacterized protein</fullName>
    </submittedName>
</protein>
<feature type="transmembrane region" description="Helical" evidence="1">
    <location>
        <begin position="6"/>
        <end position="26"/>
    </location>
</feature>
<proteinExistence type="predicted"/>
<gene>
    <name evidence="2" type="ORF">DFQ09_1313</name>
</gene>
<keyword evidence="1" id="KW-0472">Membrane</keyword>
<organism evidence="2 3">
    <name type="scientific">Winogradskyella pacifica</name>
    <dbReference type="NCBI Taxonomy" id="664642"/>
    <lineage>
        <taxon>Bacteria</taxon>
        <taxon>Pseudomonadati</taxon>
        <taxon>Bacteroidota</taxon>
        <taxon>Flavobacteriia</taxon>
        <taxon>Flavobacteriales</taxon>
        <taxon>Flavobacteriaceae</taxon>
        <taxon>Winogradskyella</taxon>
    </lineage>
</organism>
<dbReference type="Proteomes" id="UP000256919">
    <property type="component" value="Unassembled WGS sequence"/>
</dbReference>
<evidence type="ECO:0000313" key="2">
    <source>
        <dbReference type="EMBL" id="REE06921.1"/>
    </source>
</evidence>
<keyword evidence="1" id="KW-1133">Transmembrane helix</keyword>
<dbReference type="AlphaFoldDB" id="A0A3D9LHM6"/>
<name>A0A3D9LHM6_9FLAO</name>
<accession>A0A3D9LHM6</accession>
<dbReference type="EMBL" id="QREI01000031">
    <property type="protein sequence ID" value="REE06921.1"/>
    <property type="molecule type" value="Genomic_DNA"/>
</dbReference>
<dbReference type="OrthoDB" id="1202623at2"/>
<dbReference type="RefSeq" id="WP_115813124.1">
    <property type="nucleotide sequence ID" value="NZ_QREI01000031.1"/>
</dbReference>
<evidence type="ECO:0000313" key="3">
    <source>
        <dbReference type="Proteomes" id="UP000256919"/>
    </source>
</evidence>
<keyword evidence="1" id="KW-0812">Transmembrane</keyword>
<sequence length="127" mass="14805">MKRKTIIFSGIILILIGIGFWYYGFFNRFNYLTAKSDIANNTPYRVLVGESLITPIDMNLISQKYGFMNVGFGCIVSGIEENGISMYNTEIDKYLTEINGTDWKVKYLKEIDSLTELKQREWKEQFE</sequence>
<comment type="caution">
    <text evidence="2">The sequence shown here is derived from an EMBL/GenBank/DDBJ whole genome shotgun (WGS) entry which is preliminary data.</text>
</comment>
<evidence type="ECO:0000256" key="1">
    <source>
        <dbReference type="SAM" id="Phobius"/>
    </source>
</evidence>